<name>A0A0B2X5G6_METAS</name>
<dbReference type="STRING" id="1081103.A0A0B2X5G6"/>
<accession>A0A0B2X5G6</accession>
<sequence length="880" mass="100243">MSSRRLLEKVLGGNPFADLWRKRIAKSRVIRLPILVLQEALRQQEIQSASNSTLLKLLPTPKEYRIMLRHPFLAGHTPKAIERYVYILRGRNDDERCERYMEDPTSIPLFIFHFLVRQSSGISDAVTLQRMIESSRAYYENERARSVVLENSRQDTRDRPEKMLDTKQTNFSLTMQLLVHHCHRLEPRFVVKLADSAARYIENISISATGGIKVYITQCDLFNECLQILRPQSRFQMAQRATPNAYFWEAQRILLSMSAGLSKPLLVDRAGFRAIREVLSGQPKNHAEVYSAARHAPSWPPYLQPGHGMDERTEPEDNWSRAVSAGMLMQEAGFAKEEADDAVDILQGMKQDGSPTIQQRAMISKRRIIGVWEASIRATRNAEEAWDRFRNPPKHGMKPGLEHYSAMFEKLVLREVEPDGRISPGDKALNFSTQHEANLTEFERARLRPPSISELYQRMRLHGIQPDGPCLRILVANAASLEIAHQYLRDSPDKSQIIRNLTAEEPDAVGLRMVPIALFAAYLQACLRVEGRHAGNQLKRVIRLAESRLGNRQCRWAPFIWGNILKELSQHHHALRISLHQQFALMLRVTDTIERVDGLHLSTFAQFHKGVRKAVRRQLHNLLSEDVDTDSFAKSPFAQALFHQARVASVDSTHPRQSLVHGEPGGEDSSSTTAGAALALVQEIRTRIKYMFWTLARKERHTQAYLDGCRVAPLDAMNTRRDVARSDHAHDYMLTLGYLGDFEEMGRLLEWLVQQWGQFNVVSAMNEMDEAPPHANFFETLCVFRLVAEPILGNDRVSSLLHVVADSGLNWTWPDDEAVKAYAEVHHDESVNTLRRAIDLSRDGNQGSRHPASLSYGSEGEWKQRKRMTMTTTMTMGTGA</sequence>
<evidence type="ECO:0000256" key="1">
    <source>
        <dbReference type="SAM" id="MobiDB-lite"/>
    </source>
</evidence>
<reference evidence="2 3" key="1">
    <citation type="journal article" date="2014" name="Proc. Natl. Acad. Sci. U.S.A.">
        <title>Trajectory and genomic determinants of fungal-pathogen speciation and host adaptation.</title>
        <authorList>
            <person name="Hu X."/>
            <person name="Xiao G."/>
            <person name="Zheng P."/>
            <person name="Shang Y."/>
            <person name="Su Y."/>
            <person name="Zhang X."/>
            <person name="Liu X."/>
            <person name="Zhan S."/>
            <person name="St Leger R.J."/>
            <person name="Wang C."/>
        </authorList>
    </citation>
    <scope>NUCLEOTIDE SEQUENCE [LARGE SCALE GENOMIC DNA]</scope>
    <source>
        <strain evidence="2 3">ARSEF 1941</strain>
    </source>
</reference>
<dbReference type="AlphaFoldDB" id="A0A0B2X5G6"/>
<keyword evidence="3" id="KW-1185">Reference proteome</keyword>
<protein>
    <recommendedName>
        <fullName evidence="4">Prefoldin subunit 3</fullName>
    </recommendedName>
</protein>
<dbReference type="OrthoDB" id="410701at2759"/>
<feature type="region of interest" description="Disordered" evidence="1">
    <location>
        <begin position="653"/>
        <end position="672"/>
    </location>
</feature>
<dbReference type="GeneID" id="63734464"/>
<evidence type="ECO:0000313" key="2">
    <source>
        <dbReference type="EMBL" id="KHO01008.1"/>
    </source>
</evidence>
<proteinExistence type="predicted"/>
<dbReference type="Proteomes" id="UP000030816">
    <property type="component" value="Unassembled WGS sequence"/>
</dbReference>
<comment type="caution">
    <text evidence="2">The sequence shown here is derived from an EMBL/GenBank/DDBJ whole genome shotgun (WGS) entry which is preliminary data.</text>
</comment>
<organism evidence="2 3">
    <name type="scientific">Metarhizium album (strain ARSEF 1941)</name>
    <dbReference type="NCBI Taxonomy" id="1081103"/>
    <lineage>
        <taxon>Eukaryota</taxon>
        <taxon>Fungi</taxon>
        <taxon>Dikarya</taxon>
        <taxon>Ascomycota</taxon>
        <taxon>Pezizomycotina</taxon>
        <taxon>Sordariomycetes</taxon>
        <taxon>Hypocreomycetidae</taxon>
        <taxon>Hypocreales</taxon>
        <taxon>Clavicipitaceae</taxon>
        <taxon>Metarhizium</taxon>
    </lineage>
</organism>
<gene>
    <name evidence="2" type="ORF">MAM_00009</name>
</gene>
<evidence type="ECO:0008006" key="4">
    <source>
        <dbReference type="Google" id="ProtNLM"/>
    </source>
</evidence>
<dbReference type="HOGENOM" id="CLU_005247_0_0_1"/>
<evidence type="ECO:0000313" key="3">
    <source>
        <dbReference type="Proteomes" id="UP000030816"/>
    </source>
</evidence>
<dbReference type="EMBL" id="AZHE01000001">
    <property type="protein sequence ID" value="KHO01008.1"/>
    <property type="molecule type" value="Genomic_DNA"/>
</dbReference>
<dbReference type="RefSeq" id="XP_040682073.1">
    <property type="nucleotide sequence ID" value="XM_040818809.1"/>
</dbReference>
<feature type="region of interest" description="Disordered" evidence="1">
    <location>
        <begin position="840"/>
        <end position="862"/>
    </location>
</feature>